<dbReference type="KEGG" id="hpel:HZS54_23525"/>
<sequence>MGLSTGCERLDDLLGGGVPDKRSLLVSGPPGTGKTTLGMQFLQTGLDAGEEGLFISTEQTIDELEDTFEPYPFDLDADGLTVITVHCEPGDTMERDDDLVVRTLEGGDRAVTEWFDLPFTRENVVHYLSEYGPQDRILLDSLSGLRPIAADEVSFWRSTYDLIRLFSDTFDATSLLTAEDRGTGGRGAGDLLRYATHGVLDLSWAERANQRHRFLRVEKLRGRDHDTRRHRLVLGDDGATLQPTQRTPPSELLAHDHLSTGIDALDELLGGGLVRGGFTLLSHDGTTGYYTINTRMLAAAVENGMALAVALPAEVSLSQLDRYWTDADWSVAELLDDDRLFVLELVASDGYDHRNVLQYDESADRDWERLMEVSYDRSGDRPLFAFIDTEPLLEQVPPERAREVRYRAAARHTDGDDVVVYTVNPAIQNQSLVEFFVDTSGQTVRIERGDDGIEWLTLRKSPTGSPGTSSVVAYDEEPPYVDLV</sequence>
<reference evidence="2 3" key="1">
    <citation type="submission" date="2020-07" db="EMBL/GenBank/DDBJ databases">
        <title>Halosimplex litoreum sp. nov. and Halosimplex rubrum sp. nov., isolated from different salt environments.</title>
        <authorList>
            <person name="Cui H."/>
        </authorList>
    </citation>
    <scope>NUCLEOTIDE SEQUENCE [LARGE SCALE GENOMIC DNA]</scope>
    <source>
        <strain evidence="2 3">R2</strain>
    </source>
</reference>
<accession>A0A7D5T7W2</accession>
<dbReference type="Pfam" id="PF06745">
    <property type="entry name" value="ATPase"/>
    <property type="match status" value="1"/>
</dbReference>
<dbReference type="InterPro" id="IPR051347">
    <property type="entry name" value="Circadian_clock_KaiC-rel"/>
</dbReference>
<dbReference type="PROSITE" id="PS51146">
    <property type="entry name" value="KAIC"/>
    <property type="match status" value="1"/>
</dbReference>
<proteinExistence type="predicted"/>
<dbReference type="InterPro" id="IPR014774">
    <property type="entry name" value="KaiC-like_dom"/>
</dbReference>
<dbReference type="PANTHER" id="PTHR42926">
    <property type="match status" value="1"/>
</dbReference>
<dbReference type="GeneID" id="56085628"/>
<name>A0A7D5T7W2_9EURY</name>
<dbReference type="OrthoDB" id="49590at2157"/>
<dbReference type="InterPro" id="IPR010624">
    <property type="entry name" value="KaiC_dom"/>
</dbReference>
<dbReference type="SUPFAM" id="SSF52540">
    <property type="entry name" value="P-loop containing nucleoside triphosphate hydrolases"/>
    <property type="match status" value="2"/>
</dbReference>
<evidence type="ECO:0000259" key="1">
    <source>
        <dbReference type="PROSITE" id="PS51146"/>
    </source>
</evidence>
<dbReference type="Proteomes" id="UP000509346">
    <property type="component" value="Chromosome"/>
</dbReference>
<dbReference type="Gene3D" id="3.40.50.300">
    <property type="entry name" value="P-loop containing nucleotide triphosphate hydrolases"/>
    <property type="match status" value="2"/>
</dbReference>
<dbReference type="GO" id="GO:0005524">
    <property type="term" value="F:ATP binding"/>
    <property type="evidence" value="ECO:0007669"/>
    <property type="project" value="InterPro"/>
</dbReference>
<protein>
    <recommendedName>
        <fullName evidence="1">KaiC domain-containing protein</fullName>
    </recommendedName>
</protein>
<dbReference type="RefSeq" id="WP_179919513.1">
    <property type="nucleotide sequence ID" value="NZ_CP058909.1"/>
</dbReference>
<feature type="domain" description="KaiC" evidence="1">
    <location>
        <begin position="1"/>
        <end position="255"/>
    </location>
</feature>
<dbReference type="EMBL" id="CP058909">
    <property type="protein sequence ID" value="QLH84428.1"/>
    <property type="molecule type" value="Genomic_DNA"/>
</dbReference>
<organism evidence="2 3">
    <name type="scientific">Halosimplex pelagicum</name>
    <dbReference type="NCBI Taxonomy" id="869886"/>
    <lineage>
        <taxon>Archaea</taxon>
        <taxon>Methanobacteriati</taxon>
        <taxon>Methanobacteriota</taxon>
        <taxon>Stenosarchaea group</taxon>
        <taxon>Halobacteria</taxon>
        <taxon>Halobacteriales</taxon>
        <taxon>Haloarculaceae</taxon>
        <taxon>Halosimplex</taxon>
    </lineage>
</organism>
<evidence type="ECO:0000313" key="3">
    <source>
        <dbReference type="Proteomes" id="UP000509346"/>
    </source>
</evidence>
<dbReference type="AlphaFoldDB" id="A0A7D5T7W2"/>
<dbReference type="InterPro" id="IPR027417">
    <property type="entry name" value="P-loop_NTPase"/>
</dbReference>
<dbReference type="PANTHER" id="PTHR42926:SF1">
    <property type="entry name" value="CIRCADIAN CLOCK OSCILLATOR PROTEIN KAIC 1"/>
    <property type="match status" value="1"/>
</dbReference>
<gene>
    <name evidence="2" type="ORF">HZS54_23525</name>
</gene>
<evidence type="ECO:0000313" key="2">
    <source>
        <dbReference type="EMBL" id="QLH84428.1"/>
    </source>
</evidence>
<keyword evidence="3" id="KW-1185">Reference proteome</keyword>